<organism evidence="7 8">
    <name type="scientific">Suricata suricatta</name>
    <name type="common">Meerkat</name>
    <dbReference type="NCBI Taxonomy" id="37032"/>
    <lineage>
        <taxon>Eukaryota</taxon>
        <taxon>Metazoa</taxon>
        <taxon>Chordata</taxon>
        <taxon>Craniata</taxon>
        <taxon>Vertebrata</taxon>
        <taxon>Euteleostomi</taxon>
        <taxon>Mammalia</taxon>
        <taxon>Eutheria</taxon>
        <taxon>Laurasiatheria</taxon>
        <taxon>Carnivora</taxon>
        <taxon>Feliformia</taxon>
        <taxon>Herpestidae</taxon>
        <taxon>Suricata</taxon>
    </lineage>
</organism>
<keyword evidence="2" id="KW-0964">Secreted</keyword>
<keyword evidence="8" id="KW-1185">Reference proteome</keyword>
<dbReference type="Pfam" id="PF00050">
    <property type="entry name" value="Kazal_1"/>
    <property type="match status" value="2"/>
</dbReference>
<dbReference type="PANTHER" id="PTHR47729:SF1">
    <property type="entry name" value="OVOMUCOID-LIKE-RELATED"/>
    <property type="match status" value="1"/>
</dbReference>
<dbReference type="GO" id="GO:0005576">
    <property type="term" value="C:extracellular region"/>
    <property type="evidence" value="ECO:0007669"/>
    <property type="project" value="UniProtKB-SubCell"/>
</dbReference>
<evidence type="ECO:0000256" key="3">
    <source>
        <dbReference type="ARBA" id="ARBA00022690"/>
    </source>
</evidence>
<dbReference type="SUPFAM" id="SSF100895">
    <property type="entry name" value="Kazal-type serine protease inhibitors"/>
    <property type="match status" value="2"/>
</dbReference>
<gene>
    <name evidence="7" type="primary">LOC115294863</name>
</gene>
<proteinExistence type="predicted"/>
<dbReference type="AlphaFoldDB" id="A0A673V9N6"/>
<evidence type="ECO:0000256" key="2">
    <source>
        <dbReference type="ARBA" id="ARBA00022525"/>
    </source>
</evidence>
<comment type="subcellular location">
    <subcellularLocation>
        <location evidence="1">Secreted</location>
    </subcellularLocation>
</comment>
<evidence type="ECO:0000256" key="5">
    <source>
        <dbReference type="ARBA" id="ARBA00023157"/>
    </source>
</evidence>
<dbReference type="PROSITE" id="PS00282">
    <property type="entry name" value="KAZAL_1"/>
    <property type="match status" value="2"/>
</dbReference>
<dbReference type="InterPro" id="IPR051597">
    <property type="entry name" value="Bifunctional_prot_inhibitor"/>
</dbReference>
<accession>A0A673V9N6</accession>
<dbReference type="GO" id="GO:0004867">
    <property type="term" value="F:serine-type endopeptidase inhibitor activity"/>
    <property type="evidence" value="ECO:0007669"/>
    <property type="project" value="UniProtKB-KW"/>
</dbReference>
<evidence type="ECO:0000313" key="8">
    <source>
        <dbReference type="Proteomes" id="UP000472268"/>
    </source>
</evidence>
<dbReference type="SMART" id="SM00280">
    <property type="entry name" value="KAZAL"/>
    <property type="match status" value="2"/>
</dbReference>
<keyword evidence="4" id="KW-0722">Serine protease inhibitor</keyword>
<feature type="domain" description="Kazal-like" evidence="6">
    <location>
        <begin position="51"/>
        <end position="110"/>
    </location>
</feature>
<dbReference type="PANTHER" id="PTHR47729">
    <property type="entry name" value="SERINE PEPTIDASE INHIBITOR, KAZAL TYPE 2, TANDEM DUPLICATE 1-RELATED"/>
    <property type="match status" value="1"/>
</dbReference>
<sequence length="162" mass="18172">MHLEDRFLSLSLDFLPQGSISLPPSLITMKNITVFAIIALAATTWAASPPGIKEVDCSKYNRNGMIVCSRERNPMCGIDHQTYSNECMFCQLNQNKGFQLRKLHDGECDIECRDYSVFCTMEYVAHCGSDGEVYPNKCSFCNAVVKRRGTLFLAKHGECESP</sequence>
<dbReference type="Gene3D" id="3.30.60.30">
    <property type="match status" value="2"/>
</dbReference>
<name>A0A673V9N6_SURSU</name>
<evidence type="ECO:0000259" key="6">
    <source>
        <dbReference type="PROSITE" id="PS51465"/>
    </source>
</evidence>
<evidence type="ECO:0000256" key="4">
    <source>
        <dbReference type="ARBA" id="ARBA00022900"/>
    </source>
</evidence>
<dbReference type="InterPro" id="IPR036058">
    <property type="entry name" value="Kazal_dom_sf"/>
</dbReference>
<evidence type="ECO:0000256" key="1">
    <source>
        <dbReference type="ARBA" id="ARBA00004613"/>
    </source>
</evidence>
<reference evidence="7 8" key="1">
    <citation type="submission" date="2019-05" db="EMBL/GenBank/DDBJ databases">
        <title>A Chromosome-scale Meerkat (S. suricatta) Genome Assembly.</title>
        <authorList>
            <person name="Dudchenko O."/>
            <person name="Lieberman Aiden E."/>
            <person name="Tung J."/>
            <person name="Barreiro L.B."/>
            <person name="Clutton-Brock T.H."/>
        </authorList>
    </citation>
    <scope>NUCLEOTIDE SEQUENCE [LARGE SCALE GENOMIC DNA]</scope>
</reference>
<dbReference type="Proteomes" id="UP000472268">
    <property type="component" value="Chromosome 6"/>
</dbReference>
<dbReference type="OMA" id="YSAICTM"/>
<protein>
    <recommendedName>
        <fullName evidence="6">Kazal-like domain-containing protein</fullName>
    </recommendedName>
</protein>
<reference evidence="7" key="3">
    <citation type="submission" date="2025-09" db="UniProtKB">
        <authorList>
            <consortium name="Ensembl"/>
        </authorList>
    </citation>
    <scope>IDENTIFICATION</scope>
</reference>
<dbReference type="InterPro" id="IPR002350">
    <property type="entry name" value="Kazal_dom"/>
</dbReference>
<keyword evidence="5" id="KW-1015">Disulfide bond</keyword>
<reference evidence="7" key="2">
    <citation type="submission" date="2025-08" db="UniProtKB">
        <authorList>
            <consortium name="Ensembl"/>
        </authorList>
    </citation>
    <scope>IDENTIFICATION</scope>
</reference>
<keyword evidence="3" id="KW-0646">Protease inhibitor</keyword>
<evidence type="ECO:0000313" key="7">
    <source>
        <dbReference type="Ensembl" id="ENSSSUP00005033619.1"/>
    </source>
</evidence>
<feature type="domain" description="Kazal-like" evidence="6">
    <location>
        <begin position="111"/>
        <end position="161"/>
    </location>
</feature>
<dbReference type="PROSITE" id="PS51465">
    <property type="entry name" value="KAZAL_2"/>
    <property type="match status" value="2"/>
</dbReference>
<dbReference type="Ensembl" id="ENSSSUT00005038330.1">
    <property type="protein sequence ID" value="ENSSSUP00005033619.1"/>
    <property type="gene ID" value="ENSSSUG00005021621.1"/>
</dbReference>
<dbReference type="CDD" id="cd00104">
    <property type="entry name" value="KAZAL_FS"/>
    <property type="match status" value="1"/>
</dbReference>